<proteinExistence type="predicted"/>
<reference evidence="3" key="1">
    <citation type="journal article" date="2019" name="Int. J. Syst. Evol. Microbiol.">
        <title>The Global Catalogue of Microorganisms (GCM) 10K type strain sequencing project: providing services to taxonomists for standard genome sequencing and annotation.</title>
        <authorList>
            <consortium name="The Broad Institute Genomics Platform"/>
            <consortium name="The Broad Institute Genome Sequencing Center for Infectious Disease"/>
            <person name="Wu L."/>
            <person name="Ma J."/>
        </authorList>
    </citation>
    <scope>NUCLEOTIDE SEQUENCE [LARGE SCALE GENOMIC DNA]</scope>
    <source>
        <strain evidence="3">JCM 18715</strain>
    </source>
</reference>
<dbReference type="EMBL" id="BAABLD010000008">
    <property type="protein sequence ID" value="GAA5164580.1"/>
    <property type="molecule type" value="Genomic_DNA"/>
</dbReference>
<keyword evidence="1" id="KW-1133">Transmembrane helix</keyword>
<dbReference type="RefSeq" id="WP_345532656.1">
    <property type="nucleotide sequence ID" value="NZ_BAABLD010000008.1"/>
</dbReference>
<evidence type="ECO:0000313" key="3">
    <source>
        <dbReference type="Proteomes" id="UP001500547"/>
    </source>
</evidence>
<keyword evidence="1" id="KW-0472">Membrane</keyword>
<dbReference type="Proteomes" id="UP001500547">
    <property type="component" value="Unassembled WGS sequence"/>
</dbReference>
<name>A0ABP9QMS4_9RHOO</name>
<accession>A0ABP9QMS4</accession>
<protein>
    <submittedName>
        <fullName evidence="2">Uncharacterized protein</fullName>
    </submittedName>
</protein>
<sequence length="70" mass="7277">MRKLIAIALIAAGTAGLAWGSFSYTKEKHDVKLGPLEFSVQEKETVNVPVWAGVAAIAAGVVLLVVGGKK</sequence>
<organism evidence="2 3">
    <name type="scientific">Viridibacterium curvum</name>
    <dbReference type="NCBI Taxonomy" id="1101404"/>
    <lineage>
        <taxon>Bacteria</taxon>
        <taxon>Pseudomonadati</taxon>
        <taxon>Pseudomonadota</taxon>
        <taxon>Betaproteobacteria</taxon>
        <taxon>Rhodocyclales</taxon>
        <taxon>Rhodocyclaceae</taxon>
        <taxon>Viridibacterium</taxon>
    </lineage>
</organism>
<comment type="caution">
    <text evidence="2">The sequence shown here is derived from an EMBL/GenBank/DDBJ whole genome shotgun (WGS) entry which is preliminary data.</text>
</comment>
<gene>
    <name evidence="2" type="ORF">GCM10025770_18770</name>
</gene>
<keyword evidence="3" id="KW-1185">Reference proteome</keyword>
<evidence type="ECO:0000256" key="1">
    <source>
        <dbReference type="SAM" id="Phobius"/>
    </source>
</evidence>
<evidence type="ECO:0000313" key="2">
    <source>
        <dbReference type="EMBL" id="GAA5164580.1"/>
    </source>
</evidence>
<feature type="transmembrane region" description="Helical" evidence="1">
    <location>
        <begin position="47"/>
        <end position="66"/>
    </location>
</feature>
<keyword evidence="1" id="KW-0812">Transmembrane</keyword>